<evidence type="ECO:0000256" key="10">
    <source>
        <dbReference type="SAM" id="SignalP"/>
    </source>
</evidence>
<comment type="caution">
    <text evidence="8">Lacks conserved residue(s) required for the propagation of feature annotation.</text>
</comment>
<feature type="signal peptide" evidence="10">
    <location>
        <begin position="1"/>
        <end position="22"/>
    </location>
</feature>
<dbReference type="Pfam" id="PF00092">
    <property type="entry name" value="VWA"/>
    <property type="match status" value="1"/>
</dbReference>
<dbReference type="Gene3D" id="3.40.50.410">
    <property type="entry name" value="von Willebrand factor, type A domain"/>
    <property type="match status" value="1"/>
</dbReference>
<protein>
    <recommendedName>
        <fullName evidence="15">Matrilin-3-like</fullName>
    </recommendedName>
</protein>
<dbReference type="GO" id="GO:0005576">
    <property type="term" value="C:extracellular region"/>
    <property type="evidence" value="ECO:0007669"/>
    <property type="project" value="UniProtKB-SubCell"/>
</dbReference>
<reference evidence="13 14" key="1">
    <citation type="submission" date="2020-04" db="EMBL/GenBank/DDBJ databases">
        <title>Chromosome-level genome assembly of a cyprinid fish Onychostoma macrolepis by integration of Nanopore Sequencing, Bionano and Hi-C technology.</title>
        <authorList>
            <person name="Wang D."/>
        </authorList>
    </citation>
    <scope>NUCLEOTIDE SEQUENCE [LARGE SCALE GENOMIC DNA]</scope>
    <source>
        <strain evidence="13">SWU-2019</strain>
        <tissue evidence="13">Muscle</tissue>
    </source>
</reference>
<evidence type="ECO:0000256" key="5">
    <source>
        <dbReference type="ARBA" id="ARBA00022737"/>
    </source>
</evidence>
<dbReference type="PROSITE" id="PS01186">
    <property type="entry name" value="EGF_2"/>
    <property type="match status" value="4"/>
</dbReference>
<dbReference type="InterPro" id="IPR000742">
    <property type="entry name" value="EGF"/>
</dbReference>
<dbReference type="InterPro" id="IPR009030">
    <property type="entry name" value="Growth_fac_rcpt_cys_sf"/>
</dbReference>
<dbReference type="GO" id="GO:0005509">
    <property type="term" value="F:calcium ion binding"/>
    <property type="evidence" value="ECO:0007669"/>
    <property type="project" value="InterPro"/>
</dbReference>
<feature type="domain" description="EGF-like" evidence="11">
    <location>
        <begin position="656"/>
        <end position="695"/>
    </location>
</feature>
<keyword evidence="3 8" id="KW-0245">EGF-like domain</keyword>
<evidence type="ECO:0000259" key="11">
    <source>
        <dbReference type="PROSITE" id="PS50026"/>
    </source>
</evidence>
<feature type="disulfide bond" evidence="8">
    <location>
        <begin position="727"/>
        <end position="737"/>
    </location>
</feature>
<proteinExistence type="predicted"/>
<dbReference type="Proteomes" id="UP000579812">
    <property type="component" value="Unassembled WGS sequence"/>
</dbReference>
<dbReference type="SMART" id="SM00179">
    <property type="entry name" value="EGF_CA"/>
    <property type="match status" value="4"/>
</dbReference>
<evidence type="ECO:0000256" key="8">
    <source>
        <dbReference type="PROSITE-ProRule" id="PRU00076"/>
    </source>
</evidence>
<dbReference type="PROSITE" id="PS50234">
    <property type="entry name" value="VWFA"/>
    <property type="match status" value="1"/>
</dbReference>
<evidence type="ECO:0008006" key="15">
    <source>
        <dbReference type="Google" id="ProtNLM"/>
    </source>
</evidence>
<feature type="domain" description="EGF-like" evidence="11">
    <location>
        <begin position="589"/>
        <end position="628"/>
    </location>
</feature>
<comment type="subcellular location">
    <subcellularLocation>
        <location evidence="1">Secreted</location>
    </subcellularLocation>
</comment>
<keyword evidence="5" id="KW-0677">Repeat</keyword>
<feature type="compositionally biased region" description="Polar residues" evidence="9">
    <location>
        <begin position="215"/>
        <end position="278"/>
    </location>
</feature>
<dbReference type="EMBL" id="JAAMOB010000020">
    <property type="protein sequence ID" value="KAF4099818.1"/>
    <property type="molecule type" value="Genomic_DNA"/>
</dbReference>
<evidence type="ECO:0000256" key="7">
    <source>
        <dbReference type="ARBA" id="ARBA00023157"/>
    </source>
</evidence>
<dbReference type="PANTHER" id="PTHR24020:SF12">
    <property type="entry name" value="MATRILIN-3"/>
    <property type="match status" value="1"/>
</dbReference>
<dbReference type="InterPro" id="IPR036337">
    <property type="entry name" value="Matrilin_CC_sf"/>
</dbReference>
<dbReference type="InterPro" id="IPR036465">
    <property type="entry name" value="vWFA_dom_sf"/>
</dbReference>
<feature type="disulfide bond" evidence="8">
    <location>
        <begin position="660"/>
        <end position="670"/>
    </location>
</feature>
<dbReference type="Gene3D" id="1.20.5.30">
    <property type="match status" value="1"/>
</dbReference>
<evidence type="ECO:0000256" key="2">
    <source>
        <dbReference type="ARBA" id="ARBA00022525"/>
    </source>
</evidence>
<keyword evidence="14" id="KW-1185">Reference proteome</keyword>
<dbReference type="SUPFAM" id="SSF57184">
    <property type="entry name" value="Growth factor receptor domain"/>
    <property type="match status" value="2"/>
</dbReference>
<keyword evidence="6" id="KW-0175">Coiled coil</keyword>
<dbReference type="GO" id="GO:0048731">
    <property type="term" value="P:system development"/>
    <property type="evidence" value="ECO:0007669"/>
    <property type="project" value="UniProtKB-ARBA"/>
</dbReference>
<evidence type="ECO:0000256" key="6">
    <source>
        <dbReference type="ARBA" id="ARBA00023054"/>
    </source>
</evidence>
<dbReference type="SMART" id="SM00327">
    <property type="entry name" value="VWA"/>
    <property type="match status" value="1"/>
</dbReference>
<keyword evidence="4 10" id="KW-0732">Signal</keyword>
<feature type="chain" id="PRO_5029843588" description="Matrilin-3-like" evidence="10">
    <location>
        <begin position="23"/>
        <end position="883"/>
    </location>
</feature>
<evidence type="ECO:0000256" key="4">
    <source>
        <dbReference type="ARBA" id="ARBA00022729"/>
    </source>
</evidence>
<dbReference type="InterPro" id="IPR050525">
    <property type="entry name" value="ECM_Assembly_Org"/>
</dbReference>
<evidence type="ECO:0000313" key="14">
    <source>
        <dbReference type="Proteomes" id="UP000579812"/>
    </source>
</evidence>
<dbReference type="SMART" id="SM01279">
    <property type="entry name" value="Matrilin_ccoil"/>
    <property type="match status" value="1"/>
</dbReference>
<evidence type="ECO:0000256" key="1">
    <source>
        <dbReference type="ARBA" id="ARBA00004613"/>
    </source>
</evidence>
<name>A0A7J6BXU0_9TELE</name>
<dbReference type="Pfam" id="PF12661">
    <property type="entry name" value="hEGF"/>
    <property type="match status" value="1"/>
</dbReference>
<feature type="domain" description="VWFA" evidence="12">
    <location>
        <begin position="408"/>
        <end position="583"/>
    </location>
</feature>
<dbReference type="PROSITE" id="PS50026">
    <property type="entry name" value="EGF_3"/>
    <property type="match status" value="3"/>
</dbReference>
<evidence type="ECO:0000259" key="12">
    <source>
        <dbReference type="PROSITE" id="PS50234"/>
    </source>
</evidence>
<dbReference type="InterPro" id="IPR019466">
    <property type="entry name" value="Matrilin_CC_trimer"/>
</dbReference>
<organism evidence="13 14">
    <name type="scientific">Onychostoma macrolepis</name>
    <dbReference type="NCBI Taxonomy" id="369639"/>
    <lineage>
        <taxon>Eukaryota</taxon>
        <taxon>Metazoa</taxon>
        <taxon>Chordata</taxon>
        <taxon>Craniata</taxon>
        <taxon>Vertebrata</taxon>
        <taxon>Euteleostomi</taxon>
        <taxon>Actinopterygii</taxon>
        <taxon>Neopterygii</taxon>
        <taxon>Teleostei</taxon>
        <taxon>Ostariophysi</taxon>
        <taxon>Cypriniformes</taxon>
        <taxon>Cyprinidae</taxon>
        <taxon>Acrossocheilinae</taxon>
        <taxon>Onychostoma</taxon>
    </lineage>
</organism>
<dbReference type="PANTHER" id="PTHR24020">
    <property type="entry name" value="COLLAGEN ALPHA"/>
    <property type="match status" value="1"/>
</dbReference>
<dbReference type="CDD" id="cd00053">
    <property type="entry name" value="EGF"/>
    <property type="match status" value="2"/>
</dbReference>
<dbReference type="PRINTS" id="PR00453">
    <property type="entry name" value="VWFADOMAIN"/>
</dbReference>
<dbReference type="FunFam" id="3.40.50.410:FF:000018">
    <property type="entry name" value="Matrilin 1"/>
    <property type="match status" value="1"/>
</dbReference>
<sequence length="883" mass="96591">MKSFIGSLVYCLSLLLVDLCESYDFNNPSHILAQSYAQRRNHALPHRTLNPAVYRSKYWLDGPDVPNKQRRKILPHLIPVAYPGPTAPSQPKVHDWLKDTPATKVLNTNNNQYPTEARMQLRGEWAPIVCRKVKDPEPAVVLTGESGESTAMSTVVSNQPIVVPQQPYIGPEKSVVLPEQSTNNQPTIPTVAPETGFYQSKPSMTLATSQSLNLSLPQKPMPQSLSTLAQEPNSQGTFPRSLPTTTMTPEAYPQSTFPESLPTSALTPERYSQSTLSQPLPKFTYSRGPYPQRIQPQSPLEPYDQSGYLESLPASTLIPETNPQSASPQPVPMSTHSLRPYYPKISSLSTSSLTQEAYLQTTPPQFLLMSTVPQESLPEAPNRIVTHGRVAITGRTATDSQCRSRPLDLVFIIDSSRSVRPGEFEKVKIFLADMVDTLDVGHDATRVAVVNYASTVKIEFLLKNHLTKDSIKQAINRIEPLAAGTMTGMAIKKAMDEAFTEKSGARPKSKNISKVAIIVTDGRPQDQVEEVSAAARASGVEIYAVGVDRADKQSLKLMASNPLEDHVFYVETYGVIEKLTSKFRETLCDMDACEIGHSCQHICVSSGDSYHCKCRSGFVLNDDMRTCSIRGAGTYGHGDSVHKGDRNKENYGNQNDMDACEIGHSCQHICVSSGDSYHCKCRSGFVLNDDMRTCSIRGAGTYGHGDSVHKGDRNKENYGNQNDMDACEIGHSCQHICVSSGDSYHCKCRSGFVLNDDMRTCSIRGAGAYGHGGSVHKGDQNKENDGNQNGEGSASVDSCALGHDCQHTCVSSGSSYYCSCPAGFVLMQDKKSCFKASDADGDGSAKVKVEIVQDPCMCEARLAFQRLTQTSLQDLNAKHILSK</sequence>
<dbReference type="InterPro" id="IPR002035">
    <property type="entry name" value="VWF_A"/>
</dbReference>
<dbReference type="AlphaFoldDB" id="A0A7J6BXU0"/>
<dbReference type="SUPFAM" id="SSF53300">
    <property type="entry name" value="vWA-like"/>
    <property type="match status" value="1"/>
</dbReference>
<dbReference type="InterPro" id="IPR001881">
    <property type="entry name" value="EGF-like_Ca-bd_dom"/>
</dbReference>
<evidence type="ECO:0000313" key="13">
    <source>
        <dbReference type="EMBL" id="KAF4099818.1"/>
    </source>
</evidence>
<evidence type="ECO:0000256" key="9">
    <source>
        <dbReference type="SAM" id="MobiDB-lite"/>
    </source>
</evidence>
<dbReference type="InterPro" id="IPR013032">
    <property type="entry name" value="EGF-like_CS"/>
</dbReference>
<keyword evidence="2" id="KW-0964">Secreted</keyword>
<keyword evidence="7 8" id="KW-1015">Disulfide bond</keyword>
<dbReference type="Gene3D" id="2.10.25.10">
    <property type="entry name" value="Laminin"/>
    <property type="match status" value="4"/>
</dbReference>
<feature type="disulfide bond" evidence="8">
    <location>
        <begin position="593"/>
        <end position="603"/>
    </location>
</feature>
<dbReference type="Pfam" id="PF10393">
    <property type="entry name" value="Matrilin_ccoil"/>
    <property type="match status" value="1"/>
</dbReference>
<feature type="region of interest" description="Disordered" evidence="9">
    <location>
        <begin position="215"/>
        <end position="307"/>
    </location>
</feature>
<gene>
    <name evidence="13" type="ORF">G5714_019944</name>
</gene>
<feature type="domain" description="EGF-like" evidence="11">
    <location>
        <begin position="723"/>
        <end position="762"/>
    </location>
</feature>
<dbReference type="SMART" id="SM00181">
    <property type="entry name" value="EGF"/>
    <property type="match status" value="4"/>
</dbReference>
<accession>A0A7J6BXU0</accession>
<dbReference type="GO" id="GO:0031012">
    <property type="term" value="C:extracellular matrix"/>
    <property type="evidence" value="ECO:0007669"/>
    <property type="project" value="UniProtKB-ARBA"/>
</dbReference>
<comment type="caution">
    <text evidence="13">The sequence shown here is derived from an EMBL/GenBank/DDBJ whole genome shotgun (WGS) entry which is preliminary data.</text>
</comment>
<evidence type="ECO:0000256" key="3">
    <source>
        <dbReference type="ARBA" id="ARBA00022536"/>
    </source>
</evidence>